<dbReference type="AlphaFoldDB" id="A0A061B1L3"/>
<dbReference type="Gene3D" id="1.25.40.20">
    <property type="entry name" value="Ankyrin repeat-containing domain"/>
    <property type="match status" value="1"/>
</dbReference>
<dbReference type="GO" id="GO:0030907">
    <property type="term" value="C:MBF transcription complex"/>
    <property type="evidence" value="ECO:0007669"/>
    <property type="project" value="TreeGrafter"/>
</dbReference>
<dbReference type="EMBL" id="LK052943">
    <property type="protein sequence ID" value="CDR43367.1"/>
    <property type="molecule type" value="Genomic_DNA"/>
</dbReference>
<dbReference type="Pfam" id="PF04383">
    <property type="entry name" value="KilA-N"/>
    <property type="match status" value="1"/>
</dbReference>
<dbReference type="InterPro" id="IPR018004">
    <property type="entry name" value="KilA/APSES_HTH"/>
</dbReference>
<feature type="domain" description="HTH APSES-type" evidence="6">
    <location>
        <begin position="4"/>
        <end position="111"/>
    </location>
</feature>
<organism evidence="7">
    <name type="scientific">Rhodotorula toruloides</name>
    <name type="common">Yeast</name>
    <name type="synonym">Rhodosporidium toruloides</name>
    <dbReference type="NCBI Taxonomy" id="5286"/>
    <lineage>
        <taxon>Eukaryota</taxon>
        <taxon>Fungi</taxon>
        <taxon>Dikarya</taxon>
        <taxon>Basidiomycota</taxon>
        <taxon>Pucciniomycotina</taxon>
        <taxon>Microbotryomycetes</taxon>
        <taxon>Sporidiobolales</taxon>
        <taxon>Sporidiobolaceae</taxon>
        <taxon>Rhodotorula</taxon>
    </lineage>
</organism>
<dbReference type="PANTHER" id="PTHR43828">
    <property type="entry name" value="ASPARAGINASE"/>
    <property type="match status" value="1"/>
</dbReference>
<dbReference type="GO" id="GO:0001228">
    <property type="term" value="F:DNA-binding transcription activator activity, RNA polymerase II-specific"/>
    <property type="evidence" value="ECO:0007669"/>
    <property type="project" value="UniProtKB-ARBA"/>
</dbReference>
<sequence>MATIYRATYSGVPVYEMPCHGVAVMRRKSDAWLNATQILKVAGFDKPQRTRVLEREVQKGTHEKVQGGYGKYQGTWVPMERGIALSRQYGVDRLLQPIFDFVPTAESPPLAPKHITAAPSRPRKKQDVALDLEGMPTPPPVHSRASLGKAAQRRAAALADEDDDEYMGGGRVMTPAGDEASEMSQTPSPLGADDGDAYLDSSHVGPSKKRKMAHDPEPLSAHAQLQGLGPLRYARMILDYFVSESTQVPQFLLQPPADFDPNVVIDDDGHTALHWACAMGRIRIVKLLLSAGADIFRANSMGQTALMRSVMFTNNYDLRKFPELFELLHRSTINIDRNDRTVFHYIVDIALQKGKTHAARYYMETVLQRLADYPEEVADILNFQDEEGETALTLAARARSKRLVKILLDNGADPKIANRDGKTAEDYILEDERFREQDVGVAGAAAVSVNGYATAASLTGAGAAAHISLPTRMHSSETGQQIATKVIPDISNLLDTLATSFDAELADKERELTQADATIAALQSEIAETQQTVQQLEQRAAQHPSLVADEERLQVELAAKMGKRFRLGWEKWVRDEDQREQQYEQGGASDGPQADLDAYRDLVEHPPADAVERANALRGRIEEFRHERKRLFDELVKGQAAAGTTTKLVQYRQLVALGCGVPLDQVDAAIDSLTENLDHARQAEAFVGA</sequence>
<keyword evidence="2 3" id="KW-0040">ANK repeat</keyword>
<gene>
    <name evidence="7" type="ORF">RHTO0S_08e00782g</name>
</gene>
<evidence type="ECO:0000313" key="7">
    <source>
        <dbReference type="EMBL" id="CDR43367.1"/>
    </source>
</evidence>
<dbReference type="InterPro" id="IPR036887">
    <property type="entry name" value="HTH_APSES_sf"/>
</dbReference>
<name>A0A061B1L3_RHOTO</name>
<keyword evidence="1" id="KW-0677">Repeat</keyword>
<dbReference type="PRINTS" id="PR01415">
    <property type="entry name" value="ANKYRIN"/>
</dbReference>
<evidence type="ECO:0000256" key="3">
    <source>
        <dbReference type="PROSITE-ProRule" id="PRU00023"/>
    </source>
</evidence>
<dbReference type="InterPro" id="IPR036770">
    <property type="entry name" value="Ankyrin_rpt-contain_sf"/>
</dbReference>
<dbReference type="SMART" id="SM00248">
    <property type="entry name" value="ANK"/>
    <property type="match status" value="3"/>
</dbReference>
<keyword evidence="4" id="KW-0175">Coiled coil</keyword>
<proteinExistence type="predicted"/>
<feature type="repeat" description="ANK" evidence="3">
    <location>
        <begin position="387"/>
        <end position="419"/>
    </location>
</feature>
<evidence type="ECO:0000256" key="1">
    <source>
        <dbReference type="ARBA" id="ARBA00022737"/>
    </source>
</evidence>
<dbReference type="InterPro" id="IPR002110">
    <property type="entry name" value="Ankyrin_rpt"/>
</dbReference>
<dbReference type="SUPFAM" id="SSF48403">
    <property type="entry name" value="Ankyrin repeat"/>
    <property type="match status" value="1"/>
</dbReference>
<dbReference type="PANTHER" id="PTHR43828:SF15">
    <property type="entry name" value="TRANSCRIPTION FACTOR MBP1"/>
    <property type="match status" value="1"/>
</dbReference>
<dbReference type="OrthoDB" id="6718656at2759"/>
<evidence type="ECO:0000256" key="4">
    <source>
        <dbReference type="SAM" id="Coils"/>
    </source>
</evidence>
<dbReference type="FunFam" id="3.10.260.10:FF:000001">
    <property type="entry name" value="APSES transcription factor (MbpA)"/>
    <property type="match status" value="1"/>
</dbReference>
<dbReference type="PROSITE" id="PS51299">
    <property type="entry name" value="HTH_APSES"/>
    <property type="match status" value="1"/>
</dbReference>
<dbReference type="SUPFAM" id="SSF54616">
    <property type="entry name" value="DNA-binding domain of Mlu1-box binding protein MBP1"/>
    <property type="match status" value="1"/>
</dbReference>
<dbReference type="PROSITE" id="PS50088">
    <property type="entry name" value="ANK_REPEAT"/>
    <property type="match status" value="2"/>
</dbReference>
<feature type="coiled-coil region" evidence="4">
    <location>
        <begin position="505"/>
        <end position="539"/>
    </location>
</feature>
<evidence type="ECO:0000256" key="2">
    <source>
        <dbReference type="ARBA" id="ARBA00023043"/>
    </source>
</evidence>
<accession>A0A061B1L3</accession>
<evidence type="ECO:0000259" key="6">
    <source>
        <dbReference type="PROSITE" id="PS51299"/>
    </source>
</evidence>
<dbReference type="GO" id="GO:0003677">
    <property type="term" value="F:DNA binding"/>
    <property type="evidence" value="ECO:0007669"/>
    <property type="project" value="InterPro"/>
</dbReference>
<dbReference type="FunFam" id="1.25.40.20:FF:000238">
    <property type="entry name" value="Unplaced genomic scaffold supercont1.20, whole genome shotgun sequence"/>
    <property type="match status" value="1"/>
</dbReference>
<dbReference type="GO" id="GO:0033309">
    <property type="term" value="C:SBF transcription complex"/>
    <property type="evidence" value="ECO:0007669"/>
    <property type="project" value="TreeGrafter"/>
</dbReference>
<dbReference type="Gene3D" id="3.10.260.10">
    <property type="entry name" value="Transcription regulator HTH, APSES-type DNA-binding domain"/>
    <property type="match status" value="1"/>
</dbReference>
<reference evidence="7" key="1">
    <citation type="journal article" date="2014" name="Genome Announc.">
        <title>Draft genome sequence of Rhodosporidium toruloides CECT1137, an oleaginous yeast of biotechnological interest.</title>
        <authorList>
            <person name="Morin N."/>
            <person name="Calcas X."/>
            <person name="Devillers H."/>
            <person name="Durrens P."/>
            <person name="Sherman D.J."/>
            <person name="Nicaud J.-M."/>
            <person name="Neuveglise C."/>
        </authorList>
    </citation>
    <scope>NUCLEOTIDE SEQUENCE</scope>
    <source>
        <strain evidence="7">CECT1137</strain>
    </source>
</reference>
<dbReference type="InterPro" id="IPR003163">
    <property type="entry name" value="Tscrpt_reg_HTH_APSES-type"/>
</dbReference>
<protein>
    <submittedName>
        <fullName evidence="7">RHTO0S08e00782g1_1</fullName>
    </submittedName>
</protein>
<evidence type="ECO:0000256" key="5">
    <source>
        <dbReference type="SAM" id="MobiDB-lite"/>
    </source>
</evidence>
<dbReference type="SMART" id="SM01252">
    <property type="entry name" value="KilA-N"/>
    <property type="match status" value="1"/>
</dbReference>
<dbReference type="Pfam" id="PF12796">
    <property type="entry name" value="Ank_2"/>
    <property type="match status" value="2"/>
</dbReference>
<dbReference type="InterPro" id="IPR051642">
    <property type="entry name" value="SWI6-like"/>
</dbReference>
<feature type="repeat" description="ANK" evidence="3">
    <location>
        <begin position="268"/>
        <end position="300"/>
    </location>
</feature>
<dbReference type="PROSITE" id="PS50297">
    <property type="entry name" value="ANK_REP_REGION"/>
    <property type="match status" value="2"/>
</dbReference>
<feature type="region of interest" description="Disordered" evidence="5">
    <location>
        <begin position="131"/>
        <end position="214"/>
    </location>
</feature>